<name>A0A8J3CUV3_9BACT</name>
<keyword evidence="1" id="KW-1133">Transmembrane helix</keyword>
<keyword evidence="1" id="KW-0812">Transmembrane</keyword>
<comment type="caution">
    <text evidence="2">The sequence shown here is derived from an EMBL/GenBank/DDBJ whole genome shotgun (WGS) entry which is preliminary data.</text>
</comment>
<feature type="transmembrane region" description="Helical" evidence="1">
    <location>
        <begin position="35"/>
        <end position="53"/>
    </location>
</feature>
<evidence type="ECO:0000313" key="3">
    <source>
        <dbReference type="Proteomes" id="UP000642809"/>
    </source>
</evidence>
<proteinExistence type="predicted"/>
<gene>
    <name evidence="2" type="ORF">GCM10008106_05150</name>
</gene>
<feature type="transmembrane region" description="Helical" evidence="1">
    <location>
        <begin position="158"/>
        <end position="176"/>
    </location>
</feature>
<keyword evidence="3" id="KW-1185">Reference proteome</keyword>
<organism evidence="2 3">
    <name type="scientific">Mongoliitalea lutea</name>
    <dbReference type="NCBI Taxonomy" id="849756"/>
    <lineage>
        <taxon>Bacteria</taxon>
        <taxon>Pseudomonadati</taxon>
        <taxon>Bacteroidota</taxon>
        <taxon>Cytophagia</taxon>
        <taxon>Cytophagales</taxon>
        <taxon>Cyclobacteriaceae</taxon>
        <taxon>Mongoliitalea</taxon>
    </lineage>
</organism>
<accession>A0A8J3CUV3</accession>
<keyword evidence="1" id="KW-0472">Membrane</keyword>
<feature type="transmembrane region" description="Helical" evidence="1">
    <location>
        <begin position="182"/>
        <end position="203"/>
    </location>
</feature>
<evidence type="ECO:0000313" key="2">
    <source>
        <dbReference type="EMBL" id="GHB27385.1"/>
    </source>
</evidence>
<dbReference type="EMBL" id="BMYF01000002">
    <property type="protein sequence ID" value="GHB27385.1"/>
    <property type="molecule type" value="Genomic_DNA"/>
</dbReference>
<feature type="transmembrane region" description="Helical" evidence="1">
    <location>
        <begin position="6"/>
        <end position="28"/>
    </location>
</feature>
<protein>
    <submittedName>
        <fullName evidence="2">Uncharacterized protein</fullName>
    </submittedName>
</protein>
<reference evidence="2" key="1">
    <citation type="journal article" date="2014" name="Int. J. Syst. Evol. Microbiol.">
        <title>Complete genome sequence of Corynebacterium casei LMG S-19264T (=DSM 44701T), isolated from a smear-ripened cheese.</title>
        <authorList>
            <consortium name="US DOE Joint Genome Institute (JGI-PGF)"/>
            <person name="Walter F."/>
            <person name="Albersmeier A."/>
            <person name="Kalinowski J."/>
            <person name="Ruckert C."/>
        </authorList>
    </citation>
    <scope>NUCLEOTIDE SEQUENCE</scope>
    <source>
        <strain evidence="2">KCTC 23224</strain>
    </source>
</reference>
<evidence type="ECO:0000256" key="1">
    <source>
        <dbReference type="SAM" id="Phobius"/>
    </source>
</evidence>
<feature type="transmembrane region" description="Helical" evidence="1">
    <location>
        <begin position="127"/>
        <end position="146"/>
    </location>
</feature>
<reference evidence="2" key="2">
    <citation type="submission" date="2020-09" db="EMBL/GenBank/DDBJ databases">
        <authorList>
            <person name="Sun Q."/>
            <person name="Kim S."/>
        </authorList>
    </citation>
    <scope>NUCLEOTIDE SEQUENCE</scope>
    <source>
        <strain evidence="2">KCTC 23224</strain>
    </source>
</reference>
<sequence length="212" mass="24610">MLSAGLWTFAIGIKLVPAILGAVWLRAYHPIKQKVFWITAAFLSFLVLFPLFQKEVFFNFYQSFRLYQSSFEFNASIYYFLRFISSFWLDYNPIGTLGPILSILAIMGLVVFAWLKPKSMDLATAFVVTYVIYLLMQTTIHPWYIIPLFGSSLLTRMNSPLLWTYVIFLSYSAYATDPAQESTVILLVQYLPFLIFATWEFFIKPTRTITTL</sequence>
<dbReference type="AlphaFoldDB" id="A0A8J3CUV3"/>
<dbReference type="Proteomes" id="UP000642809">
    <property type="component" value="Unassembled WGS sequence"/>
</dbReference>
<feature type="transmembrane region" description="Helical" evidence="1">
    <location>
        <begin position="96"/>
        <end position="115"/>
    </location>
</feature>